<reference evidence="1 2" key="1">
    <citation type="journal article" date="2019" name="Syst. Appl. Microbiol.">
        <title>New species of pathogenic Pseudomonas isolated from citrus in Tunisia: Proposal of Pseudomonas kairouanensis sp. nov. and Pseudomonas nabeulensis sp. nov.</title>
        <authorList>
            <person name="Oueslati M."/>
            <person name="Mulet M."/>
            <person name="Gomila M."/>
            <person name="Berge O."/>
            <person name="Hajlaoui M.R."/>
            <person name="Lalucat J."/>
            <person name="Sadfi-Zouaoui N."/>
            <person name="Garcia-Valdes E."/>
        </authorList>
    </citation>
    <scope>NUCLEOTIDE SEQUENCE [LARGE SCALE GENOMIC DNA]</scope>
    <source>
        <strain evidence="1 2">E10B</strain>
    </source>
</reference>
<dbReference type="EMBL" id="QUZT01000024">
    <property type="protein sequence ID" value="TFY93323.1"/>
    <property type="molecule type" value="Genomic_DNA"/>
</dbReference>
<accession>A0A4Z0B414</accession>
<dbReference type="RefSeq" id="WP_135308877.1">
    <property type="nucleotide sequence ID" value="NZ_QUZT01000024.1"/>
</dbReference>
<evidence type="ECO:0000313" key="2">
    <source>
        <dbReference type="Proteomes" id="UP000297734"/>
    </source>
</evidence>
<dbReference type="OrthoDB" id="9805913at2"/>
<proteinExistence type="predicted"/>
<dbReference type="AlphaFoldDB" id="A0A4Z0B414"/>
<keyword evidence="2" id="KW-1185">Reference proteome</keyword>
<evidence type="ECO:0000313" key="1">
    <source>
        <dbReference type="EMBL" id="TFY93323.1"/>
    </source>
</evidence>
<comment type="caution">
    <text evidence="1">The sequence shown here is derived from an EMBL/GenBank/DDBJ whole genome shotgun (WGS) entry which is preliminary data.</text>
</comment>
<dbReference type="Proteomes" id="UP000297734">
    <property type="component" value="Unassembled WGS sequence"/>
</dbReference>
<protein>
    <submittedName>
        <fullName evidence="1">Uncharacterized protein</fullName>
    </submittedName>
</protein>
<organism evidence="1 2">
    <name type="scientific">Pseudomonas nabeulensis</name>
    <dbReference type="NCBI Taxonomy" id="2293833"/>
    <lineage>
        <taxon>Bacteria</taxon>
        <taxon>Pseudomonadati</taxon>
        <taxon>Pseudomonadota</taxon>
        <taxon>Gammaproteobacteria</taxon>
        <taxon>Pseudomonadales</taxon>
        <taxon>Pseudomonadaceae</taxon>
        <taxon>Pseudomonas</taxon>
    </lineage>
</organism>
<name>A0A4Z0B414_9PSED</name>
<sequence length="68" mass="7471">MLNLTVQIYSKGKWQDAMLLTFDTPENGFESRCSFGYDQQYLVDHFEQGTAMGGATGSGVGGKHRSCC</sequence>
<gene>
    <name evidence="1" type="ORF">DYL61_14515</name>
</gene>